<dbReference type="Gene3D" id="3.10.20.90">
    <property type="entry name" value="Phosphatidylinositol 3-kinase Catalytic Subunit, Chain A, domain 1"/>
    <property type="match status" value="1"/>
</dbReference>
<dbReference type="AlphaFoldDB" id="A0A6P6H1N7"/>
<sequence>MADEKSMEGVKSGNNDHVHLKVVGQDGSAVLFKRHSAFSKLMKACCEQQLEMEHKDIIDVFLLQTGGVYEKMESATLFQNSSSRPRVQP</sequence>
<dbReference type="RefSeq" id="XP_025769316.1">
    <property type="nucleotide sequence ID" value="XM_025913531.1"/>
</dbReference>
<dbReference type="InterPro" id="IPR029071">
    <property type="entry name" value="Ubiquitin-like_domsf"/>
</dbReference>
<gene>
    <name evidence="2" type="primary">LOC112849868</name>
</gene>
<name>A0A6P6H1N7_PUMCO</name>
<dbReference type="Proteomes" id="UP000515131">
    <property type="component" value="Unplaced"/>
</dbReference>
<evidence type="ECO:0000313" key="2">
    <source>
        <dbReference type="RefSeq" id="XP_025769316.1"/>
    </source>
</evidence>
<dbReference type="SUPFAM" id="SSF54236">
    <property type="entry name" value="Ubiquitin-like"/>
    <property type="match status" value="1"/>
</dbReference>
<proteinExistence type="predicted"/>
<accession>A0A6P6H1N7</accession>
<dbReference type="PANTHER" id="PTHR10562">
    <property type="entry name" value="SMALL UBIQUITIN-RELATED MODIFIER"/>
    <property type="match status" value="1"/>
</dbReference>
<organism evidence="1 2">
    <name type="scientific">Puma concolor</name>
    <name type="common">Mountain lion</name>
    <name type="synonym">Felis concolor</name>
    <dbReference type="NCBI Taxonomy" id="9696"/>
    <lineage>
        <taxon>Eukaryota</taxon>
        <taxon>Metazoa</taxon>
        <taxon>Chordata</taxon>
        <taxon>Craniata</taxon>
        <taxon>Vertebrata</taxon>
        <taxon>Euteleostomi</taxon>
        <taxon>Mammalia</taxon>
        <taxon>Eutheria</taxon>
        <taxon>Laurasiatheria</taxon>
        <taxon>Carnivora</taxon>
        <taxon>Feliformia</taxon>
        <taxon>Felidae</taxon>
        <taxon>Felinae</taxon>
        <taxon>Puma</taxon>
    </lineage>
</organism>
<dbReference type="KEGG" id="pcoo:112849868"/>
<dbReference type="GeneID" id="112849868"/>
<protein>
    <submittedName>
        <fullName evidence="2">Small ubiquitin-related modifier 2-like</fullName>
    </submittedName>
</protein>
<keyword evidence="1" id="KW-1185">Reference proteome</keyword>
<evidence type="ECO:0000313" key="1">
    <source>
        <dbReference type="Proteomes" id="UP000515131"/>
    </source>
</evidence>
<reference evidence="2" key="1">
    <citation type="submission" date="2025-08" db="UniProtKB">
        <authorList>
            <consortium name="RefSeq"/>
        </authorList>
    </citation>
    <scope>IDENTIFICATION</scope>
    <source>
        <tissue evidence="2">Blood</tissue>
    </source>
</reference>